<reference evidence="1" key="1">
    <citation type="submission" date="2022-09" db="EMBL/GenBank/DDBJ databases">
        <authorList>
            <person name="Washington J.M."/>
            <person name="Situmorang M.A."/>
            <person name="Garlena R.A."/>
            <person name="Russell D.A."/>
            <person name="Jacobs-Sera D."/>
            <person name="Hatfull G.F."/>
        </authorList>
    </citation>
    <scope>NUCLEOTIDE SEQUENCE</scope>
</reference>
<sequence>MPLYSAAMDLGLAMPLPSHALTPAAEEAREAMRRYGHERKLEREVAKIVTDVGNPKPVPFLGAKTTAAAKRLAAKAKAAGFEVIVREYREGCVVEGIDRARKLGFRAYWHRGKADGATWHSGGRDRYELVRDDRPVGVNKLTRTALAGKRGAGMGRVRLKLIESPRGIPLKITELEKRITT</sequence>
<gene>
    <name evidence="1" type="primary">2</name>
    <name evidence="1" type="ORF">SEA_OSCARSO_2</name>
</gene>
<dbReference type="EMBL" id="OP434449">
    <property type="protein sequence ID" value="UYL87123.1"/>
    <property type="molecule type" value="Genomic_DNA"/>
</dbReference>
<dbReference type="Proteomes" id="UP001164797">
    <property type="component" value="Segment"/>
</dbReference>
<keyword evidence="2" id="KW-1185">Reference proteome</keyword>
<dbReference type="RefSeq" id="YP_010754960.1">
    <property type="nucleotide sequence ID" value="NC_073466.1"/>
</dbReference>
<accession>A0A9X9K2R3</accession>
<evidence type="ECO:0000313" key="1">
    <source>
        <dbReference type="EMBL" id="UYL87123.1"/>
    </source>
</evidence>
<evidence type="ECO:0000313" key="2">
    <source>
        <dbReference type="Proteomes" id="UP001164797"/>
    </source>
</evidence>
<protein>
    <submittedName>
        <fullName evidence="1">Uncharacterized protein</fullName>
    </submittedName>
</protein>
<dbReference type="GeneID" id="80019566"/>
<dbReference type="KEGG" id="vg:80019566"/>
<organism evidence="1 2">
    <name type="scientific">Microbacterium phage OscarSo</name>
    <dbReference type="NCBI Taxonomy" id="2985324"/>
    <lineage>
        <taxon>Viruses</taxon>
        <taxon>Duplodnaviria</taxon>
        <taxon>Heunggongvirae</taxon>
        <taxon>Uroviricota</taxon>
        <taxon>Caudoviricetes</taxon>
        <taxon>Oscarsovirus</taxon>
        <taxon>Oscarsovirus oscarso</taxon>
    </lineage>
</organism>
<proteinExistence type="predicted"/>
<name>A0A9X9K2R3_9CAUD</name>